<name>A0ABV0R1Y7_9TELE</name>
<dbReference type="EMBL" id="JAHRIN010028536">
    <property type="protein sequence ID" value="MEQ2201666.1"/>
    <property type="molecule type" value="Genomic_DNA"/>
</dbReference>
<proteinExistence type="predicted"/>
<accession>A0ABV0R1Y7</accession>
<comment type="caution">
    <text evidence="1">The sequence shown here is derived from an EMBL/GenBank/DDBJ whole genome shotgun (WGS) entry which is preliminary data.</text>
</comment>
<dbReference type="Proteomes" id="UP001434883">
    <property type="component" value="Unassembled WGS sequence"/>
</dbReference>
<evidence type="ECO:0000313" key="2">
    <source>
        <dbReference type="Proteomes" id="UP001434883"/>
    </source>
</evidence>
<keyword evidence="2" id="KW-1185">Reference proteome</keyword>
<protein>
    <submittedName>
        <fullName evidence="1">Uncharacterized protein</fullName>
    </submittedName>
</protein>
<feature type="non-terminal residue" evidence="1">
    <location>
        <position position="1"/>
    </location>
</feature>
<evidence type="ECO:0000313" key="1">
    <source>
        <dbReference type="EMBL" id="MEQ2201666.1"/>
    </source>
</evidence>
<gene>
    <name evidence="1" type="ORF">XENOCAPTIV_016037</name>
</gene>
<reference evidence="1 2" key="1">
    <citation type="submission" date="2021-06" db="EMBL/GenBank/DDBJ databases">
        <authorList>
            <person name="Palmer J.M."/>
        </authorList>
    </citation>
    <scope>NUCLEOTIDE SEQUENCE [LARGE SCALE GENOMIC DNA]</scope>
    <source>
        <strain evidence="1 2">XC_2019</strain>
        <tissue evidence="1">Muscle</tissue>
    </source>
</reference>
<organism evidence="1 2">
    <name type="scientific">Xenoophorus captivus</name>
    <dbReference type="NCBI Taxonomy" id="1517983"/>
    <lineage>
        <taxon>Eukaryota</taxon>
        <taxon>Metazoa</taxon>
        <taxon>Chordata</taxon>
        <taxon>Craniata</taxon>
        <taxon>Vertebrata</taxon>
        <taxon>Euteleostomi</taxon>
        <taxon>Actinopterygii</taxon>
        <taxon>Neopterygii</taxon>
        <taxon>Teleostei</taxon>
        <taxon>Neoteleostei</taxon>
        <taxon>Acanthomorphata</taxon>
        <taxon>Ovalentaria</taxon>
        <taxon>Atherinomorphae</taxon>
        <taxon>Cyprinodontiformes</taxon>
        <taxon>Goodeidae</taxon>
        <taxon>Xenoophorus</taxon>
    </lineage>
</organism>
<sequence>ATPSAATGMSPALLVAWRALTTTVPLIEEKLQGIPLDRQLVQLKDDQSKLIFPLMTANTLHSHFQHYIMDRMSG</sequence>